<dbReference type="SMART" id="SM00028">
    <property type="entry name" value="TPR"/>
    <property type="match status" value="1"/>
</dbReference>
<keyword evidence="2" id="KW-0472">Membrane</keyword>
<proteinExistence type="predicted"/>
<feature type="signal peptide" evidence="3">
    <location>
        <begin position="1"/>
        <end position="18"/>
    </location>
</feature>
<evidence type="ECO:0000256" key="2">
    <source>
        <dbReference type="SAM" id="Phobius"/>
    </source>
</evidence>
<evidence type="ECO:0000256" key="3">
    <source>
        <dbReference type="SAM" id="SignalP"/>
    </source>
</evidence>
<dbReference type="PANTHER" id="PTHR45153:SF1">
    <property type="entry name" value="TETRATRICOPEPTIDE REPEAT PROTEIN 16"/>
    <property type="match status" value="1"/>
</dbReference>
<dbReference type="KEGG" id="buy:D8S85_20945"/>
<dbReference type="PROSITE" id="PS50293">
    <property type="entry name" value="TPR_REGION"/>
    <property type="match status" value="1"/>
</dbReference>
<dbReference type="PANTHER" id="PTHR45153">
    <property type="entry name" value="TETRATRICOPEPTIDE REPEAT PROTEIN 16"/>
    <property type="match status" value="1"/>
</dbReference>
<gene>
    <name evidence="5" type="ORF">D8S85_20945</name>
</gene>
<dbReference type="InterPro" id="IPR011990">
    <property type="entry name" value="TPR-like_helical_dom_sf"/>
</dbReference>
<dbReference type="Gene3D" id="1.25.40.10">
    <property type="entry name" value="Tetratricopeptide repeat domain"/>
    <property type="match status" value="1"/>
</dbReference>
<evidence type="ECO:0000313" key="5">
    <source>
        <dbReference type="EMBL" id="AZS31768.1"/>
    </source>
</evidence>
<name>A0A3Q9IU19_9BACT</name>
<feature type="repeat" description="TPR" evidence="1">
    <location>
        <begin position="56"/>
        <end position="89"/>
    </location>
</feature>
<dbReference type="OrthoDB" id="9776208at2"/>
<dbReference type="Pfam" id="PF08239">
    <property type="entry name" value="SH3_3"/>
    <property type="match status" value="1"/>
</dbReference>
<keyword evidence="3" id="KW-0732">Signal</keyword>
<dbReference type="SMART" id="SM00287">
    <property type="entry name" value="SH3b"/>
    <property type="match status" value="1"/>
</dbReference>
<dbReference type="Proteomes" id="UP000270673">
    <property type="component" value="Chromosome"/>
</dbReference>
<protein>
    <submittedName>
        <fullName evidence="5">Outer membrane protein assembly factor BamD</fullName>
    </submittedName>
</protein>
<reference evidence="5 6" key="1">
    <citation type="submission" date="2018-10" db="EMBL/GenBank/DDBJ databases">
        <title>Butyricimonas faecalis sp. nov., isolated from human faeces and emended description of the genus Butyricimonas.</title>
        <authorList>
            <person name="Le Roy T."/>
            <person name="Van der Smissen P."/>
            <person name="Paquot A."/>
            <person name="Delzenne N."/>
            <person name="Muccioli G."/>
            <person name="Collet J.-F."/>
            <person name="Cani P.D."/>
        </authorList>
    </citation>
    <scope>NUCLEOTIDE SEQUENCE [LARGE SCALE GENOMIC DNA]</scope>
    <source>
        <strain evidence="5 6">H184</strain>
    </source>
</reference>
<keyword evidence="1" id="KW-0802">TPR repeat</keyword>
<organism evidence="5 6">
    <name type="scientific">Butyricimonas faecalis</name>
    <dbReference type="NCBI Taxonomy" id="2093856"/>
    <lineage>
        <taxon>Bacteria</taxon>
        <taxon>Pseudomonadati</taxon>
        <taxon>Bacteroidota</taxon>
        <taxon>Bacteroidia</taxon>
        <taxon>Bacteroidales</taxon>
        <taxon>Odoribacteraceae</taxon>
        <taxon>Butyricimonas</taxon>
    </lineage>
</organism>
<dbReference type="AlphaFoldDB" id="A0A3Q9IU19"/>
<dbReference type="Pfam" id="PF00515">
    <property type="entry name" value="TPR_1"/>
    <property type="match status" value="1"/>
</dbReference>
<feature type="transmembrane region" description="Helical" evidence="2">
    <location>
        <begin position="162"/>
        <end position="180"/>
    </location>
</feature>
<feature type="domain" description="SH3b" evidence="4">
    <location>
        <begin position="189"/>
        <end position="251"/>
    </location>
</feature>
<feature type="transmembrane region" description="Helical" evidence="2">
    <location>
        <begin position="131"/>
        <end position="150"/>
    </location>
</feature>
<keyword evidence="2" id="KW-1133">Transmembrane helix</keyword>
<accession>A0A3Q9IU19</accession>
<dbReference type="RefSeq" id="WP_106624191.1">
    <property type="nucleotide sequence ID" value="NZ_CP032819.1"/>
</dbReference>
<sequence>MKRIYIILILLLSGVATYATDVKALAEEATKMYQEGDYQKAIDLYNEMLSDDMESATVYYNLGNCYYKQGEIAKAILNYERALLLHPGDNDIKYNLTMAQKATVDNIKVLPELFLVRWYNAFVTAFTADQWAYVSVILFIGFLIMAALFFHATSISLKKSWFTLGIIMLLVSVMTIFFALKQYHRMTDRDSGIVMTPSVVVRGAPDNSGTELFVIHEGLKVQVIGTLGDWYNVRLADGNEGWIAKTDLEKI</sequence>
<evidence type="ECO:0000259" key="4">
    <source>
        <dbReference type="PROSITE" id="PS51781"/>
    </source>
</evidence>
<keyword evidence="2" id="KW-0812">Transmembrane</keyword>
<dbReference type="PROSITE" id="PS50005">
    <property type="entry name" value="TPR"/>
    <property type="match status" value="1"/>
</dbReference>
<dbReference type="InterPro" id="IPR003646">
    <property type="entry name" value="SH3-like_bac-type"/>
</dbReference>
<keyword evidence="6" id="KW-1185">Reference proteome</keyword>
<dbReference type="Gene3D" id="2.30.30.40">
    <property type="entry name" value="SH3 Domains"/>
    <property type="match status" value="1"/>
</dbReference>
<dbReference type="InterPro" id="IPR019734">
    <property type="entry name" value="TPR_rpt"/>
</dbReference>
<dbReference type="EMBL" id="CP032819">
    <property type="protein sequence ID" value="AZS31768.1"/>
    <property type="molecule type" value="Genomic_DNA"/>
</dbReference>
<feature type="chain" id="PRO_5018562641" evidence="3">
    <location>
        <begin position="19"/>
        <end position="251"/>
    </location>
</feature>
<evidence type="ECO:0000256" key="1">
    <source>
        <dbReference type="PROSITE-ProRule" id="PRU00339"/>
    </source>
</evidence>
<dbReference type="SUPFAM" id="SSF48452">
    <property type="entry name" value="TPR-like"/>
    <property type="match status" value="1"/>
</dbReference>
<dbReference type="PROSITE" id="PS51781">
    <property type="entry name" value="SH3B"/>
    <property type="match status" value="1"/>
</dbReference>
<evidence type="ECO:0000313" key="6">
    <source>
        <dbReference type="Proteomes" id="UP000270673"/>
    </source>
</evidence>